<dbReference type="PANTHER" id="PTHR11792:SF19">
    <property type="entry name" value="ARRESTIN-C"/>
    <property type="match status" value="1"/>
</dbReference>
<feature type="non-terminal residue" evidence="8">
    <location>
        <position position="367"/>
    </location>
</feature>
<dbReference type="InterPro" id="IPR017864">
    <property type="entry name" value="Arrestin_CS"/>
</dbReference>
<sequence length="367" mass="40681">QLSIYLGKRDFVDHVESVEAVDGVCLIDPEYLKDRKVYVTLTCAFRYGRDDLDVIGLTFRKDLYVLTTQIFPPVPDQAPKTLTPLQDKLMKKLGENAYPFTFEVGAAPSLPAPGLISGRTLYLLFSLFTTNLPCSVTLQPGPDDVGKACGVDFEVKGFCAENLEEKIHKRNSVRLIIRKIQFAPMKSGPAPKSETTRQFMMSDKPLHLEASLDKEIYYHGDPINVTVNINNTTNKIVKKIKLTVDQITDVVLYSLDKYTKTVCNEEINENVAANSTFSKTYSITPTLSANREKRGLALDGKLKHEDTKLASTTILRPGMDKEVLGILVSYKVKVNLVVSRGGSLVDLTASDVGVELPVILMHPKPAD</sequence>
<dbReference type="GO" id="GO:0002031">
    <property type="term" value="P:G protein-coupled receptor internalization"/>
    <property type="evidence" value="ECO:0007669"/>
    <property type="project" value="TreeGrafter"/>
</dbReference>
<gene>
    <name evidence="8" type="ORF">N324_07736</name>
</gene>
<dbReference type="PROSITE" id="PS00295">
    <property type="entry name" value="ARRESTINS"/>
    <property type="match status" value="1"/>
</dbReference>
<dbReference type="GO" id="GO:0001664">
    <property type="term" value="F:G protein-coupled receptor binding"/>
    <property type="evidence" value="ECO:0007669"/>
    <property type="project" value="TreeGrafter"/>
</dbReference>
<dbReference type="InterPro" id="IPR014753">
    <property type="entry name" value="Arrestin_N"/>
</dbReference>
<protein>
    <recommendedName>
        <fullName evidence="2">Arrestin-C</fullName>
    </recommendedName>
    <alternativeName>
        <fullName evidence="6">Cone arrestin</fullName>
    </alternativeName>
</protein>
<dbReference type="InterPro" id="IPR011022">
    <property type="entry name" value="Arrestin_C-like"/>
</dbReference>
<keyword evidence="9" id="KW-1185">Reference proteome</keyword>
<evidence type="ECO:0000256" key="3">
    <source>
        <dbReference type="ARBA" id="ARBA00022606"/>
    </source>
</evidence>
<dbReference type="InterPro" id="IPR014752">
    <property type="entry name" value="Arrestin-like_C"/>
</dbReference>
<name>A0A091KXV3_9AVES</name>
<reference evidence="8 9" key="1">
    <citation type="submission" date="2014-04" db="EMBL/GenBank/DDBJ databases">
        <title>Genome evolution of avian class.</title>
        <authorList>
            <person name="Zhang G."/>
            <person name="Li C."/>
        </authorList>
    </citation>
    <scope>NUCLEOTIDE SEQUENCE [LARGE SCALE GENOMIC DNA]</scope>
    <source>
        <strain evidence="8">BGI_N324</strain>
    </source>
</reference>
<dbReference type="Pfam" id="PF00339">
    <property type="entry name" value="Arrestin_N"/>
    <property type="match status" value="1"/>
</dbReference>
<dbReference type="InterPro" id="IPR000698">
    <property type="entry name" value="Arrestin"/>
</dbReference>
<evidence type="ECO:0000313" key="8">
    <source>
        <dbReference type="EMBL" id="KFP44268.1"/>
    </source>
</evidence>
<evidence type="ECO:0000256" key="4">
    <source>
        <dbReference type="ARBA" id="ARBA00023305"/>
    </source>
</evidence>
<evidence type="ECO:0000256" key="5">
    <source>
        <dbReference type="ARBA" id="ARBA00024976"/>
    </source>
</evidence>
<dbReference type="PRINTS" id="PR00309">
    <property type="entry name" value="ARRESTIN"/>
</dbReference>
<evidence type="ECO:0000259" key="7">
    <source>
        <dbReference type="SMART" id="SM01017"/>
    </source>
</evidence>
<dbReference type="Gene3D" id="2.60.40.840">
    <property type="match status" value="2"/>
</dbReference>
<dbReference type="FunFam" id="2.60.40.640:FF:000011">
    <property type="entry name" value="S-arrestin isoform X2"/>
    <property type="match status" value="1"/>
</dbReference>
<evidence type="ECO:0000256" key="2">
    <source>
        <dbReference type="ARBA" id="ARBA00017730"/>
    </source>
</evidence>
<dbReference type="SMART" id="SM01017">
    <property type="entry name" value="Arrestin_C"/>
    <property type="match status" value="1"/>
</dbReference>
<keyword evidence="4" id="KW-0844">Vision</keyword>
<dbReference type="InterPro" id="IPR014756">
    <property type="entry name" value="Ig_E-set"/>
</dbReference>
<evidence type="ECO:0000256" key="6">
    <source>
        <dbReference type="ARBA" id="ARBA00031498"/>
    </source>
</evidence>
<feature type="domain" description="Arrestin C-terminal-like" evidence="7">
    <location>
        <begin position="202"/>
        <end position="365"/>
    </location>
</feature>
<dbReference type="AlphaFoldDB" id="A0A091KXV3"/>
<dbReference type="GO" id="GO:0007601">
    <property type="term" value="P:visual perception"/>
    <property type="evidence" value="ECO:0007669"/>
    <property type="project" value="UniProtKB-KW"/>
</dbReference>
<proteinExistence type="inferred from homology"/>
<dbReference type="PANTHER" id="PTHR11792">
    <property type="entry name" value="ARRESTIN"/>
    <property type="match status" value="1"/>
</dbReference>
<evidence type="ECO:0000256" key="1">
    <source>
        <dbReference type="ARBA" id="ARBA00005298"/>
    </source>
</evidence>
<comment type="similarity">
    <text evidence="1">Belongs to the arrestin family.</text>
</comment>
<dbReference type="InterPro" id="IPR011021">
    <property type="entry name" value="Arrestin-like_N"/>
</dbReference>
<keyword evidence="3" id="KW-0716">Sensory transduction</keyword>
<feature type="non-terminal residue" evidence="8">
    <location>
        <position position="1"/>
    </location>
</feature>
<comment type="function">
    <text evidence="5">May play a role in an as yet undefined retina-specific signal transduction. Could bind to photoactivated-phosphorylated red/green opsins.</text>
</comment>
<evidence type="ECO:0000313" key="9">
    <source>
        <dbReference type="Proteomes" id="UP000053330"/>
    </source>
</evidence>
<dbReference type="EMBL" id="KK758957">
    <property type="protein sequence ID" value="KFP44268.1"/>
    <property type="molecule type" value="Genomic_DNA"/>
</dbReference>
<dbReference type="Pfam" id="PF02752">
    <property type="entry name" value="Arrestin_C"/>
    <property type="match status" value="1"/>
</dbReference>
<dbReference type="Gene3D" id="2.60.40.640">
    <property type="match status" value="1"/>
</dbReference>
<dbReference type="Proteomes" id="UP000053330">
    <property type="component" value="Unassembled WGS sequence"/>
</dbReference>
<dbReference type="SUPFAM" id="SSF81296">
    <property type="entry name" value="E set domains"/>
    <property type="match status" value="2"/>
</dbReference>
<organism evidence="8 9">
    <name type="scientific">Chlamydotis macqueenii</name>
    <name type="common">Macqueen's bustard</name>
    <dbReference type="NCBI Taxonomy" id="187382"/>
    <lineage>
        <taxon>Eukaryota</taxon>
        <taxon>Metazoa</taxon>
        <taxon>Chordata</taxon>
        <taxon>Craniata</taxon>
        <taxon>Vertebrata</taxon>
        <taxon>Euteleostomi</taxon>
        <taxon>Archelosauria</taxon>
        <taxon>Archosauria</taxon>
        <taxon>Dinosauria</taxon>
        <taxon>Saurischia</taxon>
        <taxon>Theropoda</taxon>
        <taxon>Coelurosauria</taxon>
        <taxon>Aves</taxon>
        <taxon>Neognathae</taxon>
        <taxon>Neoaves</taxon>
        <taxon>Otidimorphae</taxon>
        <taxon>Otidiformes</taxon>
        <taxon>Otididae</taxon>
        <taxon>Chlamydotis</taxon>
    </lineage>
</organism>
<accession>A0A091KXV3</accession>
<dbReference type="GO" id="GO:0007165">
    <property type="term" value="P:signal transduction"/>
    <property type="evidence" value="ECO:0007669"/>
    <property type="project" value="InterPro"/>
</dbReference>